<protein>
    <submittedName>
        <fullName evidence="2">3'-5' exonuclease</fullName>
    </submittedName>
</protein>
<dbReference type="InterPro" id="IPR036397">
    <property type="entry name" value="RNaseH_sf"/>
</dbReference>
<accession>A0A849ICT5</accession>
<keyword evidence="2" id="KW-0540">Nuclease</keyword>
<keyword evidence="2" id="KW-0378">Hydrolase</keyword>
<name>A0A849ICT5_9HYPH</name>
<dbReference type="Proteomes" id="UP000564885">
    <property type="component" value="Unassembled WGS sequence"/>
</dbReference>
<dbReference type="AlphaFoldDB" id="A0A849ICT5"/>
<comment type="caution">
    <text evidence="2">The sequence shown here is derived from an EMBL/GenBank/DDBJ whole genome shotgun (WGS) entry which is preliminary data.</text>
</comment>
<keyword evidence="2" id="KW-0269">Exonuclease</keyword>
<dbReference type="Pfam" id="PF10108">
    <property type="entry name" value="DNA_pol_B_exo2"/>
    <property type="match status" value="1"/>
</dbReference>
<proteinExistence type="predicted"/>
<dbReference type="InterPro" id="IPR019288">
    <property type="entry name" value="3'-5'_exonuclease_PolB-like"/>
</dbReference>
<dbReference type="GO" id="GO:0003676">
    <property type="term" value="F:nucleic acid binding"/>
    <property type="evidence" value="ECO:0007669"/>
    <property type="project" value="InterPro"/>
</dbReference>
<dbReference type="Gene3D" id="3.30.420.10">
    <property type="entry name" value="Ribonuclease H-like superfamily/Ribonuclease H"/>
    <property type="match status" value="1"/>
</dbReference>
<evidence type="ECO:0000259" key="1">
    <source>
        <dbReference type="Pfam" id="PF10108"/>
    </source>
</evidence>
<keyword evidence="3" id="KW-1185">Reference proteome</keyword>
<evidence type="ECO:0000313" key="2">
    <source>
        <dbReference type="EMBL" id="NNM73850.1"/>
    </source>
</evidence>
<dbReference type="EMBL" id="JABEPP010000004">
    <property type="protein sequence ID" value="NNM73850.1"/>
    <property type="molecule type" value="Genomic_DNA"/>
</dbReference>
<feature type="domain" description="Predicted 3'-5' exonuclease PolB-like" evidence="1">
    <location>
        <begin position="7"/>
        <end position="217"/>
    </location>
</feature>
<dbReference type="GO" id="GO:0004527">
    <property type="term" value="F:exonuclease activity"/>
    <property type="evidence" value="ECO:0007669"/>
    <property type="project" value="UniProtKB-KW"/>
</dbReference>
<gene>
    <name evidence="2" type="ORF">HJG44_15815</name>
</gene>
<organism evidence="2 3">
    <name type="scientific">Enterovirga aerilata</name>
    <dbReference type="NCBI Taxonomy" id="2730920"/>
    <lineage>
        <taxon>Bacteria</taxon>
        <taxon>Pseudomonadati</taxon>
        <taxon>Pseudomonadota</taxon>
        <taxon>Alphaproteobacteria</taxon>
        <taxon>Hyphomicrobiales</taxon>
        <taxon>Methylobacteriaceae</taxon>
        <taxon>Enterovirga</taxon>
    </lineage>
</organism>
<dbReference type="InterPro" id="IPR012337">
    <property type="entry name" value="RNaseH-like_sf"/>
</dbReference>
<reference evidence="2 3" key="1">
    <citation type="submission" date="2020-04" db="EMBL/GenBank/DDBJ databases">
        <title>Enterovirga sp. isolate from soil.</title>
        <authorList>
            <person name="Chea S."/>
            <person name="Kim D.-U."/>
        </authorList>
    </citation>
    <scope>NUCLEOTIDE SEQUENCE [LARGE SCALE GENOMIC DNA]</scope>
    <source>
        <strain evidence="2 3">DB1703</strain>
    </source>
</reference>
<evidence type="ECO:0000313" key="3">
    <source>
        <dbReference type="Proteomes" id="UP000564885"/>
    </source>
</evidence>
<sequence>MPKPLWNRIVCVSFVEARIERAAPDGPETYAVERVASGGDVDWDEPRILAGFWRLLERGNYRLATWNGRSFDLPVLRARAFVHGISTGVWHRRGGRWDGYGQRYSDEYHADVMDLLSAHGAAAKMRLDEAAKAIGLPGKIGENGAMVADLYANGDLPRIRAYCETDTIQTFYLYNRYALLSGRTNRSGHDASAASMTEYLQRERIARPHLGIFLDHWLGRSDALTPEPAAGATPQASDH</sequence>
<dbReference type="SUPFAM" id="SSF53098">
    <property type="entry name" value="Ribonuclease H-like"/>
    <property type="match status" value="1"/>
</dbReference>